<name>A0ACB8S470_9AGAM</name>
<reference evidence="1" key="2">
    <citation type="journal article" date="2022" name="New Phytol.">
        <title>Evolutionary transition to the ectomycorrhizal habit in the genomes of a hyperdiverse lineage of mushroom-forming fungi.</title>
        <authorList>
            <person name="Looney B."/>
            <person name="Miyauchi S."/>
            <person name="Morin E."/>
            <person name="Drula E."/>
            <person name="Courty P.E."/>
            <person name="Kohler A."/>
            <person name="Kuo A."/>
            <person name="LaButti K."/>
            <person name="Pangilinan J."/>
            <person name="Lipzen A."/>
            <person name="Riley R."/>
            <person name="Andreopoulos W."/>
            <person name="He G."/>
            <person name="Johnson J."/>
            <person name="Nolan M."/>
            <person name="Tritt A."/>
            <person name="Barry K.W."/>
            <person name="Grigoriev I.V."/>
            <person name="Nagy L.G."/>
            <person name="Hibbett D."/>
            <person name="Henrissat B."/>
            <person name="Matheny P.B."/>
            <person name="Labbe J."/>
            <person name="Martin F.M."/>
        </authorList>
    </citation>
    <scope>NUCLEOTIDE SEQUENCE</scope>
    <source>
        <strain evidence="1">FP105234-sp</strain>
    </source>
</reference>
<organism evidence="1 2">
    <name type="scientific">Auriscalpium vulgare</name>
    <dbReference type="NCBI Taxonomy" id="40419"/>
    <lineage>
        <taxon>Eukaryota</taxon>
        <taxon>Fungi</taxon>
        <taxon>Dikarya</taxon>
        <taxon>Basidiomycota</taxon>
        <taxon>Agaricomycotina</taxon>
        <taxon>Agaricomycetes</taxon>
        <taxon>Russulales</taxon>
        <taxon>Auriscalpiaceae</taxon>
        <taxon>Auriscalpium</taxon>
    </lineage>
</organism>
<gene>
    <name evidence="1" type="ORF">FA95DRAFT_1570394</name>
</gene>
<keyword evidence="2" id="KW-1185">Reference proteome</keyword>
<evidence type="ECO:0000313" key="1">
    <source>
        <dbReference type="EMBL" id="KAI0050845.1"/>
    </source>
</evidence>
<dbReference type="Proteomes" id="UP000814033">
    <property type="component" value="Unassembled WGS sequence"/>
</dbReference>
<proteinExistence type="predicted"/>
<reference evidence="1" key="1">
    <citation type="submission" date="2021-02" db="EMBL/GenBank/DDBJ databases">
        <authorList>
            <consortium name="DOE Joint Genome Institute"/>
            <person name="Ahrendt S."/>
            <person name="Looney B.P."/>
            <person name="Miyauchi S."/>
            <person name="Morin E."/>
            <person name="Drula E."/>
            <person name="Courty P.E."/>
            <person name="Chicoki N."/>
            <person name="Fauchery L."/>
            <person name="Kohler A."/>
            <person name="Kuo A."/>
            <person name="Labutti K."/>
            <person name="Pangilinan J."/>
            <person name="Lipzen A."/>
            <person name="Riley R."/>
            <person name="Andreopoulos W."/>
            <person name="He G."/>
            <person name="Johnson J."/>
            <person name="Barry K.W."/>
            <person name="Grigoriev I.V."/>
            <person name="Nagy L."/>
            <person name="Hibbett D."/>
            <person name="Henrissat B."/>
            <person name="Matheny P.B."/>
            <person name="Labbe J."/>
            <person name="Martin F."/>
        </authorList>
    </citation>
    <scope>NUCLEOTIDE SEQUENCE</scope>
    <source>
        <strain evidence="1">FP105234-sp</strain>
    </source>
</reference>
<protein>
    <submittedName>
        <fullName evidence="1">Uncharacterized protein</fullName>
    </submittedName>
</protein>
<evidence type="ECO:0000313" key="2">
    <source>
        <dbReference type="Proteomes" id="UP000814033"/>
    </source>
</evidence>
<dbReference type="EMBL" id="MU275858">
    <property type="protein sequence ID" value="KAI0050845.1"/>
    <property type="molecule type" value="Genomic_DNA"/>
</dbReference>
<sequence length="526" mass="59381">MSETHIGSPSLGITEKHRTLLNESLNALEIRTALENVNRLPAIGHCPTKVRLTREKNSHWFLDDYHRSYVDSDVLRNEDDEKPVTANEVYVSRLSRLYRRAPVFSSGHLDSPFPLSIKRSGCEETKIIKTRDTPNQADDDEESWLRKLFDNAAVSGFGDMRTQETKVDASVRDAREIPATEFNVASELLAEVRSLWAARLYPREVRVTPYKIHLYGPGGRFKSHRDTPEKGLVGTFLLGIGDTSWMPRFELNVPETALRQTKLWSSDQEREAHADADSDEQGETQLKGTPSTSFHARPGDWVAFYPDVNHRVTELSGSDYRGVIAFKIFHDDVPANSTPSIDPVVVNHVKSIANKLQPPFGLLLGRKYCLGTTKLSGFDAVMYEALAQRAGVVTYLLPVVIKHSAHVQQNDDFEPIQRGFTTHVHPFTEAHVRALADGVREGFKADWPYRREVPLEKDLLWLKRLNESVEFMAVDFQGSTVQWSHTEAEDDTLGNEARAYSEDSTYLSYALVVLSEEDRPISSGNM</sequence>
<accession>A0ACB8S470</accession>
<comment type="caution">
    <text evidence="1">The sequence shown here is derived from an EMBL/GenBank/DDBJ whole genome shotgun (WGS) entry which is preliminary data.</text>
</comment>